<evidence type="ECO:0000313" key="1">
    <source>
        <dbReference type="EMBL" id="GMT09843.1"/>
    </source>
</evidence>
<proteinExistence type="predicted"/>
<dbReference type="EMBL" id="BTSY01000001">
    <property type="protein sequence ID" value="GMT09843.1"/>
    <property type="molecule type" value="Genomic_DNA"/>
</dbReference>
<feature type="non-terminal residue" evidence="1">
    <location>
        <position position="103"/>
    </location>
</feature>
<evidence type="ECO:0000313" key="2">
    <source>
        <dbReference type="Proteomes" id="UP001432322"/>
    </source>
</evidence>
<dbReference type="Proteomes" id="UP001432322">
    <property type="component" value="Unassembled WGS sequence"/>
</dbReference>
<protein>
    <recommendedName>
        <fullName evidence="3">G protein-coupled receptor</fullName>
    </recommendedName>
</protein>
<accession>A0AAV5UT10</accession>
<keyword evidence="2" id="KW-1185">Reference proteome</keyword>
<reference evidence="1" key="1">
    <citation type="submission" date="2023-10" db="EMBL/GenBank/DDBJ databases">
        <title>Genome assembly of Pristionchus species.</title>
        <authorList>
            <person name="Yoshida K."/>
            <person name="Sommer R.J."/>
        </authorList>
    </citation>
    <scope>NUCLEOTIDE SEQUENCE</scope>
    <source>
        <strain evidence="1">RS5133</strain>
    </source>
</reference>
<feature type="non-terminal residue" evidence="1">
    <location>
        <position position="1"/>
    </location>
</feature>
<sequence length="103" mass="11989">TLLNLKFCSVHFITVLFQDLRESSTNGFIILNRNTVSLLHQSSPALVLFLYQYLSLRIPSHRSSILQCSFTALNFIFYSPQLDIYNKMLLKRFECLTTNSIEH</sequence>
<name>A0AAV5UT10_9BILA</name>
<dbReference type="AlphaFoldDB" id="A0AAV5UT10"/>
<comment type="caution">
    <text evidence="1">The sequence shown here is derived from an EMBL/GenBank/DDBJ whole genome shotgun (WGS) entry which is preliminary data.</text>
</comment>
<gene>
    <name evidence="1" type="ORF">PFISCL1PPCAC_1140</name>
</gene>
<organism evidence="1 2">
    <name type="scientific">Pristionchus fissidentatus</name>
    <dbReference type="NCBI Taxonomy" id="1538716"/>
    <lineage>
        <taxon>Eukaryota</taxon>
        <taxon>Metazoa</taxon>
        <taxon>Ecdysozoa</taxon>
        <taxon>Nematoda</taxon>
        <taxon>Chromadorea</taxon>
        <taxon>Rhabditida</taxon>
        <taxon>Rhabditina</taxon>
        <taxon>Diplogasteromorpha</taxon>
        <taxon>Diplogasteroidea</taxon>
        <taxon>Neodiplogasteridae</taxon>
        <taxon>Pristionchus</taxon>
    </lineage>
</organism>
<evidence type="ECO:0008006" key="3">
    <source>
        <dbReference type="Google" id="ProtNLM"/>
    </source>
</evidence>